<dbReference type="Gramene" id="ONK81983">
    <property type="protein sequence ID" value="ONK81983"/>
    <property type="gene ID" value="A4U43_C01F34910"/>
</dbReference>
<protein>
    <recommendedName>
        <fullName evidence="1">DUF4283 domain-containing protein</fullName>
    </recommendedName>
</protein>
<reference evidence="3" key="1">
    <citation type="journal article" date="2017" name="Nat. Commun.">
        <title>The asparagus genome sheds light on the origin and evolution of a young Y chromosome.</title>
        <authorList>
            <person name="Harkess A."/>
            <person name="Zhou J."/>
            <person name="Xu C."/>
            <person name="Bowers J.E."/>
            <person name="Van der Hulst R."/>
            <person name="Ayyampalayam S."/>
            <person name="Mercati F."/>
            <person name="Riccardi P."/>
            <person name="McKain M.R."/>
            <person name="Kakrana A."/>
            <person name="Tang H."/>
            <person name="Ray J."/>
            <person name="Groenendijk J."/>
            <person name="Arikit S."/>
            <person name="Mathioni S.M."/>
            <person name="Nakano M."/>
            <person name="Shan H."/>
            <person name="Telgmann-Rauber A."/>
            <person name="Kanno A."/>
            <person name="Yue Z."/>
            <person name="Chen H."/>
            <person name="Li W."/>
            <person name="Chen Y."/>
            <person name="Xu X."/>
            <person name="Zhang Y."/>
            <person name="Luo S."/>
            <person name="Chen H."/>
            <person name="Gao J."/>
            <person name="Mao Z."/>
            <person name="Pires J.C."/>
            <person name="Luo M."/>
            <person name="Kudrna D."/>
            <person name="Wing R.A."/>
            <person name="Meyers B.C."/>
            <person name="Yi K."/>
            <person name="Kong H."/>
            <person name="Lavrijsen P."/>
            <person name="Sunseri F."/>
            <person name="Falavigna A."/>
            <person name="Ye Y."/>
            <person name="Leebens-Mack J.H."/>
            <person name="Chen G."/>
        </authorList>
    </citation>
    <scope>NUCLEOTIDE SEQUENCE [LARGE SCALE GENOMIC DNA]</scope>
    <source>
        <strain evidence="3">cv. DH0086</strain>
    </source>
</reference>
<dbReference type="InterPro" id="IPR025558">
    <property type="entry name" value="DUF4283"/>
</dbReference>
<proteinExistence type="predicted"/>
<dbReference type="Pfam" id="PF14111">
    <property type="entry name" value="DUF4283"/>
    <property type="match status" value="1"/>
</dbReference>
<keyword evidence="3" id="KW-1185">Reference proteome</keyword>
<name>A0A5P1FVZ0_ASPOF</name>
<evidence type="ECO:0000313" key="3">
    <source>
        <dbReference type="Proteomes" id="UP000243459"/>
    </source>
</evidence>
<dbReference type="Proteomes" id="UP000243459">
    <property type="component" value="Chromosome 1"/>
</dbReference>
<accession>A0A5P1FVZ0</accession>
<dbReference type="PANTHER" id="PTHR31286">
    <property type="entry name" value="GLYCINE-RICH CELL WALL STRUCTURAL PROTEIN 1.8-LIKE"/>
    <property type="match status" value="1"/>
</dbReference>
<evidence type="ECO:0000313" key="2">
    <source>
        <dbReference type="EMBL" id="ONK81983.1"/>
    </source>
</evidence>
<feature type="domain" description="DUF4283" evidence="1">
    <location>
        <begin position="17"/>
        <end position="98"/>
    </location>
</feature>
<dbReference type="EMBL" id="CM007381">
    <property type="protein sequence ID" value="ONK81983.1"/>
    <property type="molecule type" value="Genomic_DNA"/>
</dbReference>
<gene>
    <name evidence="2" type="ORF">A4U43_C01F34910</name>
</gene>
<organism evidence="2 3">
    <name type="scientific">Asparagus officinalis</name>
    <name type="common">Garden asparagus</name>
    <dbReference type="NCBI Taxonomy" id="4686"/>
    <lineage>
        <taxon>Eukaryota</taxon>
        <taxon>Viridiplantae</taxon>
        <taxon>Streptophyta</taxon>
        <taxon>Embryophyta</taxon>
        <taxon>Tracheophyta</taxon>
        <taxon>Spermatophyta</taxon>
        <taxon>Magnoliopsida</taxon>
        <taxon>Liliopsida</taxon>
        <taxon>Asparagales</taxon>
        <taxon>Asparagaceae</taxon>
        <taxon>Asparagoideae</taxon>
        <taxon>Asparagus</taxon>
    </lineage>
</organism>
<dbReference type="InterPro" id="IPR040256">
    <property type="entry name" value="At4g02000-like"/>
</dbReference>
<sequence>MSRTNPIQIPESALLKEEELSSYLVFKIIAEEVTSLSELQRELPILWKCESTCIISEYYGDNDIFLAKFEEKSEVDRIVEGAPWVLQGNLVSVQKCRPYRSPHDYPFFTSPFYVRLYNLQKHQSPSPELLGSLKRVFGNTASSLEEVNDGSDRYVRVRVDIDVSKPLLWSLPFCDVMLPLSYENLPKYCIFCGLIGHEEVHVTRSSLLGSMQVLYNTLKATASSILDGSKGRSEAKLISILDGSKGISILDGSEGRSEAELMPQIHNSIIRDKYTQKSCKFYIPSP</sequence>
<dbReference type="OMA" id="CIISEYY"/>
<dbReference type="AlphaFoldDB" id="A0A5P1FVZ0"/>
<evidence type="ECO:0000259" key="1">
    <source>
        <dbReference type="Pfam" id="PF14111"/>
    </source>
</evidence>
<dbReference type="PANTHER" id="PTHR31286:SF167">
    <property type="entry name" value="OS09G0268800 PROTEIN"/>
    <property type="match status" value="1"/>
</dbReference>